<reference evidence="2 3" key="2">
    <citation type="submission" date="2015-05" db="EMBL/GenBank/DDBJ databases">
        <authorList>
            <person name="Morales-Cruz A."/>
            <person name="Amrine K.C."/>
            <person name="Cantu D."/>
        </authorList>
    </citation>
    <scope>NUCLEOTIDE SEQUENCE [LARGE SCALE GENOMIC DNA]</scope>
    <source>
        <strain evidence="2">UCRPC4</strain>
    </source>
</reference>
<dbReference type="PROSITE" id="PS51821">
    <property type="entry name" value="VELVET"/>
    <property type="match status" value="1"/>
</dbReference>
<dbReference type="Proteomes" id="UP000053317">
    <property type="component" value="Unassembled WGS sequence"/>
</dbReference>
<organism evidence="2 3">
    <name type="scientific">Phaeomoniella chlamydospora</name>
    <name type="common">Phaeoacremonium chlamydosporum</name>
    <dbReference type="NCBI Taxonomy" id="158046"/>
    <lineage>
        <taxon>Eukaryota</taxon>
        <taxon>Fungi</taxon>
        <taxon>Dikarya</taxon>
        <taxon>Ascomycota</taxon>
        <taxon>Pezizomycotina</taxon>
        <taxon>Eurotiomycetes</taxon>
        <taxon>Chaetothyriomycetidae</taxon>
        <taxon>Phaeomoniellales</taxon>
        <taxon>Phaeomoniellaceae</taxon>
        <taxon>Phaeomoniella</taxon>
    </lineage>
</organism>
<protein>
    <recommendedName>
        <fullName evidence="1">Velvet domain-containing protein</fullName>
    </recommendedName>
</protein>
<feature type="domain" description="Velvet" evidence="1">
    <location>
        <begin position="1"/>
        <end position="154"/>
    </location>
</feature>
<sequence length="154" mass="16368">MNVPIVLAVKAAAMKENGVGPRGTGDMSGVWAFVSLATSDDNEVLAPPRTDLLIGRTAASVFAPGPRAEPNRQIVGYAQFSDLMITVPGKYRIRVSLIDMDTDGPSYSEGSQGGLNLCTITSDPIDVTASAPLQQPTTDETQLLERLRAHRVIS</sequence>
<comment type="caution">
    <text evidence="2">The sequence shown here is derived from an EMBL/GenBank/DDBJ whole genome shotgun (WGS) entry which is preliminary data.</text>
</comment>
<reference evidence="2 3" key="1">
    <citation type="submission" date="2015-05" db="EMBL/GenBank/DDBJ databases">
        <title>Distinctive expansion of gene families associated with plant cell wall degradation and secondary metabolism in the genomes of grapevine trunk pathogens.</title>
        <authorList>
            <person name="Lawrence D.P."/>
            <person name="Travadon R."/>
            <person name="Rolshausen P.E."/>
            <person name="Baumgartner K."/>
        </authorList>
    </citation>
    <scope>NUCLEOTIDE SEQUENCE [LARGE SCALE GENOMIC DNA]</scope>
    <source>
        <strain evidence="2">UCRPC4</strain>
    </source>
</reference>
<evidence type="ECO:0000313" key="2">
    <source>
        <dbReference type="EMBL" id="KKY20802.1"/>
    </source>
</evidence>
<gene>
    <name evidence="2" type="ORF">UCRPC4_g04074</name>
</gene>
<keyword evidence="3" id="KW-1185">Reference proteome</keyword>
<dbReference type="Gene3D" id="2.60.40.3960">
    <property type="entry name" value="Velvet domain"/>
    <property type="match status" value="1"/>
</dbReference>
<evidence type="ECO:0000313" key="3">
    <source>
        <dbReference type="Proteomes" id="UP000053317"/>
    </source>
</evidence>
<dbReference type="OrthoDB" id="5399926at2759"/>
<dbReference type="AlphaFoldDB" id="A0A0G2ED06"/>
<proteinExistence type="predicted"/>
<accession>A0A0G2ED06</accession>
<dbReference type="Pfam" id="PF11754">
    <property type="entry name" value="Velvet"/>
    <property type="match status" value="1"/>
</dbReference>
<dbReference type="InterPro" id="IPR037525">
    <property type="entry name" value="Velvet_dom"/>
</dbReference>
<evidence type="ECO:0000259" key="1">
    <source>
        <dbReference type="PROSITE" id="PS51821"/>
    </source>
</evidence>
<name>A0A0G2ED06_PHACM</name>
<dbReference type="InterPro" id="IPR038491">
    <property type="entry name" value="Velvet_dom_sf"/>
</dbReference>
<dbReference type="EMBL" id="LCWF01000093">
    <property type="protein sequence ID" value="KKY20802.1"/>
    <property type="molecule type" value="Genomic_DNA"/>
</dbReference>